<keyword evidence="1" id="KW-0418">Kinase</keyword>
<dbReference type="AlphaFoldDB" id="A0A2P2LJY1"/>
<evidence type="ECO:0000313" key="1">
    <source>
        <dbReference type="EMBL" id="MBX18277.1"/>
    </source>
</evidence>
<sequence length="64" mass="7230">MNLGFPVGPCRTMVDLCLGCLLDLAQHMLQLLCLVYFYSTKLQNCKFSLVDELLLENSEGTLIF</sequence>
<name>A0A2P2LJY1_RHIMU</name>
<reference evidence="1" key="1">
    <citation type="submission" date="2018-02" db="EMBL/GenBank/DDBJ databases">
        <title>Rhizophora mucronata_Transcriptome.</title>
        <authorList>
            <person name="Meera S.P."/>
            <person name="Sreeshan A."/>
            <person name="Augustine A."/>
        </authorList>
    </citation>
    <scope>NUCLEOTIDE SEQUENCE</scope>
    <source>
        <tissue evidence="1">Leaf</tissue>
    </source>
</reference>
<organism evidence="1">
    <name type="scientific">Rhizophora mucronata</name>
    <name type="common">Asiatic mangrove</name>
    <dbReference type="NCBI Taxonomy" id="61149"/>
    <lineage>
        <taxon>Eukaryota</taxon>
        <taxon>Viridiplantae</taxon>
        <taxon>Streptophyta</taxon>
        <taxon>Embryophyta</taxon>
        <taxon>Tracheophyta</taxon>
        <taxon>Spermatophyta</taxon>
        <taxon>Magnoliopsida</taxon>
        <taxon>eudicotyledons</taxon>
        <taxon>Gunneridae</taxon>
        <taxon>Pentapetalae</taxon>
        <taxon>rosids</taxon>
        <taxon>fabids</taxon>
        <taxon>Malpighiales</taxon>
        <taxon>Rhizophoraceae</taxon>
        <taxon>Rhizophora</taxon>
    </lineage>
</organism>
<proteinExistence type="predicted"/>
<dbReference type="GO" id="GO:0016301">
    <property type="term" value="F:kinase activity"/>
    <property type="evidence" value="ECO:0007669"/>
    <property type="project" value="UniProtKB-KW"/>
</dbReference>
<accession>A0A2P2LJY1</accession>
<dbReference type="EMBL" id="GGEC01037793">
    <property type="protein sequence ID" value="MBX18277.1"/>
    <property type="molecule type" value="Transcribed_RNA"/>
</dbReference>
<keyword evidence="1" id="KW-0808">Transferase</keyword>
<protein>
    <submittedName>
        <fullName evidence="1">Putative 3 4-dihydroxy-2-butanone kinase isoform X5</fullName>
    </submittedName>
</protein>